<keyword evidence="1 2" id="KW-0694">RNA-binding</keyword>
<dbReference type="InterPro" id="IPR050502">
    <property type="entry name" value="Euk_RNA-bind_prot"/>
</dbReference>
<dbReference type="SMART" id="SM00360">
    <property type="entry name" value="RRM"/>
    <property type="match status" value="1"/>
</dbReference>
<evidence type="ECO:0000256" key="3">
    <source>
        <dbReference type="SAM" id="MobiDB-lite"/>
    </source>
</evidence>
<dbReference type="InterPro" id="IPR000504">
    <property type="entry name" value="RRM_dom"/>
</dbReference>
<name>A0ABY8TYJ3_TETOB</name>
<dbReference type="Pfam" id="PF00076">
    <property type="entry name" value="RRM_1"/>
    <property type="match status" value="1"/>
</dbReference>
<proteinExistence type="predicted"/>
<evidence type="ECO:0000259" key="4">
    <source>
        <dbReference type="PROSITE" id="PS50102"/>
    </source>
</evidence>
<reference evidence="5 6" key="1">
    <citation type="submission" date="2023-05" db="EMBL/GenBank/DDBJ databases">
        <title>A 100% complete, gapless, phased diploid assembly of the Scenedesmus obliquus UTEX 3031 genome.</title>
        <authorList>
            <person name="Biondi T.C."/>
            <person name="Hanschen E.R."/>
            <person name="Kwon T."/>
            <person name="Eng W."/>
            <person name="Kruse C.P.S."/>
            <person name="Koehler S.I."/>
            <person name="Kunde Y."/>
            <person name="Gleasner C.D."/>
            <person name="You Mak K.T."/>
            <person name="Polle J."/>
            <person name="Hovde B.T."/>
            <person name="Starkenburg S.R."/>
        </authorList>
    </citation>
    <scope>NUCLEOTIDE SEQUENCE [LARGE SCALE GENOMIC DNA]</scope>
    <source>
        <strain evidence="5 6">DOE0152z</strain>
    </source>
</reference>
<organism evidence="5 6">
    <name type="scientific">Tetradesmus obliquus</name>
    <name type="common">Green alga</name>
    <name type="synonym">Acutodesmus obliquus</name>
    <dbReference type="NCBI Taxonomy" id="3088"/>
    <lineage>
        <taxon>Eukaryota</taxon>
        <taxon>Viridiplantae</taxon>
        <taxon>Chlorophyta</taxon>
        <taxon>core chlorophytes</taxon>
        <taxon>Chlorophyceae</taxon>
        <taxon>CS clade</taxon>
        <taxon>Sphaeropleales</taxon>
        <taxon>Scenedesmaceae</taxon>
        <taxon>Tetradesmus</taxon>
    </lineage>
</organism>
<dbReference type="Proteomes" id="UP001244341">
    <property type="component" value="Chromosome 4b"/>
</dbReference>
<dbReference type="InterPro" id="IPR012677">
    <property type="entry name" value="Nucleotide-bd_a/b_plait_sf"/>
</dbReference>
<dbReference type="SUPFAM" id="SSF54928">
    <property type="entry name" value="RNA-binding domain, RBD"/>
    <property type="match status" value="1"/>
</dbReference>
<feature type="region of interest" description="Disordered" evidence="3">
    <location>
        <begin position="122"/>
        <end position="150"/>
    </location>
</feature>
<evidence type="ECO:0000256" key="2">
    <source>
        <dbReference type="PROSITE-ProRule" id="PRU00176"/>
    </source>
</evidence>
<evidence type="ECO:0000313" key="6">
    <source>
        <dbReference type="Proteomes" id="UP001244341"/>
    </source>
</evidence>
<dbReference type="PANTHER" id="PTHR48025">
    <property type="entry name" value="OS02G0815200 PROTEIN"/>
    <property type="match status" value="1"/>
</dbReference>
<protein>
    <recommendedName>
        <fullName evidence="4">RRM domain-containing protein</fullName>
    </recommendedName>
</protein>
<gene>
    <name evidence="5" type="ORF">OEZ85_006919</name>
</gene>
<dbReference type="Gene3D" id="3.30.70.330">
    <property type="match status" value="1"/>
</dbReference>
<dbReference type="PROSITE" id="PS50102">
    <property type="entry name" value="RRM"/>
    <property type="match status" value="1"/>
</dbReference>
<dbReference type="EMBL" id="CP126211">
    <property type="protein sequence ID" value="WIA13337.1"/>
    <property type="molecule type" value="Genomic_DNA"/>
</dbReference>
<feature type="compositionally biased region" description="Basic residues" evidence="3">
    <location>
        <begin position="130"/>
        <end position="141"/>
    </location>
</feature>
<dbReference type="InterPro" id="IPR035979">
    <property type="entry name" value="RBD_domain_sf"/>
</dbReference>
<accession>A0ABY8TYJ3</accession>
<feature type="domain" description="RRM" evidence="4">
    <location>
        <begin position="33"/>
        <end position="115"/>
    </location>
</feature>
<evidence type="ECO:0000256" key="1">
    <source>
        <dbReference type="ARBA" id="ARBA00022884"/>
    </source>
</evidence>
<dbReference type="PANTHER" id="PTHR48025:SF1">
    <property type="entry name" value="RRM DOMAIN-CONTAINING PROTEIN"/>
    <property type="match status" value="1"/>
</dbReference>
<keyword evidence="6" id="KW-1185">Reference proteome</keyword>
<evidence type="ECO:0000313" key="5">
    <source>
        <dbReference type="EMBL" id="WIA13337.1"/>
    </source>
</evidence>
<sequence length="150" mass="16388">MTCSEGLNCSELDLAVEDAVGACLEASCGEDAKSVFFARCPPLITSEELQSLFESYGTVTSLNLFKRWATARTSKGCGVVTFSRHESAAAALAALHGKHMWPESEAPMVIEWLDPCRLAATQQRNSATGRHTKRPNRRHAKRQADCKSDT</sequence>